<dbReference type="GO" id="GO:0046491">
    <property type="term" value="P:L-methylmalonyl-CoA metabolic process"/>
    <property type="evidence" value="ECO:0007669"/>
    <property type="project" value="TreeGrafter"/>
</dbReference>
<dbReference type="Proteomes" id="UP000789396">
    <property type="component" value="Unassembled WGS sequence"/>
</dbReference>
<protein>
    <submittedName>
        <fullName evidence="4">10593_t:CDS:1</fullName>
    </submittedName>
</protein>
<dbReference type="InterPro" id="IPR037523">
    <property type="entry name" value="VOC_core"/>
</dbReference>
<dbReference type="Gene3D" id="3.10.180.10">
    <property type="entry name" value="2,3-Dihydroxybiphenyl 1,2-Dioxygenase, domain 1"/>
    <property type="match status" value="1"/>
</dbReference>
<dbReference type="GO" id="GO:0004493">
    <property type="term" value="F:methylmalonyl-CoA epimerase activity"/>
    <property type="evidence" value="ECO:0007669"/>
    <property type="project" value="TreeGrafter"/>
</dbReference>
<evidence type="ECO:0000313" key="4">
    <source>
        <dbReference type="EMBL" id="CAG8799772.1"/>
    </source>
</evidence>
<dbReference type="SUPFAM" id="SSF54593">
    <property type="entry name" value="Glyoxalase/Bleomycin resistance protein/Dihydroxybiphenyl dioxygenase"/>
    <property type="match status" value="1"/>
</dbReference>
<proteinExistence type="inferred from homology"/>
<sequence>NTKIELLHPYGDKSPIQNFLDRNKNGGIHHVCIEVDDVAAAIKDLTSKGIRPIDPEPKIGAHGNPVVFLHPKDCFGVLIELEEIKKS</sequence>
<dbReference type="NCBIfam" id="TIGR03081">
    <property type="entry name" value="metmalonyl_epim"/>
    <property type="match status" value="1"/>
</dbReference>
<feature type="non-terminal residue" evidence="4">
    <location>
        <position position="1"/>
    </location>
</feature>
<dbReference type="InterPro" id="IPR017515">
    <property type="entry name" value="MeMalonyl-CoA_epimerase"/>
</dbReference>
<feature type="non-terminal residue" evidence="4">
    <location>
        <position position="87"/>
    </location>
</feature>
<evidence type="ECO:0000313" key="5">
    <source>
        <dbReference type="Proteomes" id="UP000789396"/>
    </source>
</evidence>
<dbReference type="InterPro" id="IPR051785">
    <property type="entry name" value="MMCE/EMCE_epimerase"/>
</dbReference>
<dbReference type="PROSITE" id="PS51819">
    <property type="entry name" value="VOC"/>
    <property type="match status" value="1"/>
</dbReference>
<dbReference type="EMBL" id="CAJVPZ010070398">
    <property type="protein sequence ID" value="CAG8799772.1"/>
    <property type="molecule type" value="Genomic_DNA"/>
</dbReference>
<name>A0A9N9JWW6_9GLOM</name>
<dbReference type="AlphaFoldDB" id="A0A9N9JWW6"/>
<dbReference type="OrthoDB" id="16820at2759"/>
<evidence type="ECO:0000256" key="1">
    <source>
        <dbReference type="ARBA" id="ARBA00009308"/>
    </source>
</evidence>
<comment type="similarity">
    <text evidence="1">Belongs to the methylmalonyl-CoA epimerase family.</text>
</comment>
<feature type="domain" description="VOC" evidence="3">
    <location>
        <begin position="1"/>
        <end position="84"/>
    </location>
</feature>
<keyword evidence="2" id="KW-0479">Metal-binding</keyword>
<dbReference type="InterPro" id="IPR029068">
    <property type="entry name" value="Glyas_Bleomycin-R_OHBP_Dase"/>
</dbReference>
<evidence type="ECO:0000256" key="2">
    <source>
        <dbReference type="ARBA" id="ARBA00022723"/>
    </source>
</evidence>
<organism evidence="4 5">
    <name type="scientific">Racocetra fulgida</name>
    <dbReference type="NCBI Taxonomy" id="60492"/>
    <lineage>
        <taxon>Eukaryota</taxon>
        <taxon>Fungi</taxon>
        <taxon>Fungi incertae sedis</taxon>
        <taxon>Mucoromycota</taxon>
        <taxon>Glomeromycotina</taxon>
        <taxon>Glomeromycetes</taxon>
        <taxon>Diversisporales</taxon>
        <taxon>Gigasporaceae</taxon>
        <taxon>Racocetra</taxon>
    </lineage>
</organism>
<keyword evidence="5" id="KW-1185">Reference proteome</keyword>
<dbReference type="GO" id="GO:0046872">
    <property type="term" value="F:metal ion binding"/>
    <property type="evidence" value="ECO:0007669"/>
    <property type="project" value="UniProtKB-KW"/>
</dbReference>
<dbReference type="PANTHER" id="PTHR43048:SF3">
    <property type="entry name" value="METHYLMALONYL-COA EPIMERASE, MITOCHONDRIAL"/>
    <property type="match status" value="1"/>
</dbReference>
<evidence type="ECO:0000259" key="3">
    <source>
        <dbReference type="PROSITE" id="PS51819"/>
    </source>
</evidence>
<dbReference type="CDD" id="cd07249">
    <property type="entry name" value="MMCE"/>
    <property type="match status" value="1"/>
</dbReference>
<dbReference type="Pfam" id="PF13669">
    <property type="entry name" value="Glyoxalase_4"/>
    <property type="match status" value="1"/>
</dbReference>
<gene>
    <name evidence="4" type="ORF">RFULGI_LOCUS17606</name>
</gene>
<dbReference type="GO" id="GO:0005739">
    <property type="term" value="C:mitochondrion"/>
    <property type="evidence" value="ECO:0007669"/>
    <property type="project" value="TreeGrafter"/>
</dbReference>
<reference evidence="4" key="1">
    <citation type="submission" date="2021-06" db="EMBL/GenBank/DDBJ databases">
        <authorList>
            <person name="Kallberg Y."/>
            <person name="Tangrot J."/>
            <person name="Rosling A."/>
        </authorList>
    </citation>
    <scope>NUCLEOTIDE SEQUENCE</scope>
    <source>
        <strain evidence="4">IN212</strain>
    </source>
</reference>
<comment type="caution">
    <text evidence="4">The sequence shown here is derived from an EMBL/GenBank/DDBJ whole genome shotgun (WGS) entry which is preliminary data.</text>
</comment>
<dbReference type="PANTHER" id="PTHR43048">
    <property type="entry name" value="METHYLMALONYL-COA EPIMERASE"/>
    <property type="match status" value="1"/>
</dbReference>
<accession>A0A9N9JWW6</accession>